<evidence type="ECO:0000256" key="1">
    <source>
        <dbReference type="SAM" id="MobiDB-lite"/>
    </source>
</evidence>
<comment type="caution">
    <text evidence="2">The sequence shown here is derived from an EMBL/GenBank/DDBJ whole genome shotgun (WGS) entry which is preliminary data.</text>
</comment>
<evidence type="ECO:0000313" key="2">
    <source>
        <dbReference type="EMBL" id="KAJ1152097.1"/>
    </source>
</evidence>
<feature type="region of interest" description="Disordered" evidence="1">
    <location>
        <begin position="82"/>
        <end position="104"/>
    </location>
</feature>
<dbReference type="AlphaFoldDB" id="A0AAV7RHG1"/>
<name>A0AAV7RHG1_PLEWA</name>
<feature type="compositionally biased region" description="Basic and acidic residues" evidence="1">
    <location>
        <begin position="28"/>
        <end position="38"/>
    </location>
</feature>
<evidence type="ECO:0000313" key="3">
    <source>
        <dbReference type="Proteomes" id="UP001066276"/>
    </source>
</evidence>
<gene>
    <name evidence="2" type="ORF">NDU88_004874</name>
</gene>
<reference evidence="2" key="1">
    <citation type="journal article" date="2022" name="bioRxiv">
        <title>Sequencing and chromosome-scale assembly of the giantPleurodeles waltlgenome.</title>
        <authorList>
            <person name="Brown T."/>
            <person name="Elewa A."/>
            <person name="Iarovenko S."/>
            <person name="Subramanian E."/>
            <person name="Araus A.J."/>
            <person name="Petzold A."/>
            <person name="Susuki M."/>
            <person name="Suzuki K.-i.T."/>
            <person name="Hayashi T."/>
            <person name="Toyoda A."/>
            <person name="Oliveira C."/>
            <person name="Osipova E."/>
            <person name="Leigh N.D."/>
            <person name="Simon A."/>
            <person name="Yun M.H."/>
        </authorList>
    </citation>
    <scope>NUCLEOTIDE SEQUENCE</scope>
    <source>
        <strain evidence="2">20211129_DDA</strain>
        <tissue evidence="2">Liver</tissue>
    </source>
</reference>
<sequence>MPGTQQSPETPKIRPDRRRSSFGARAETGTRSRADRRSWLPIPASRYGGIPLRWAVTAECCGGAPQVPILMEARAKGAQSDGWFENPIGKKQGPIAGRAPAGVA</sequence>
<keyword evidence="3" id="KW-1185">Reference proteome</keyword>
<accession>A0AAV7RHG1</accession>
<feature type="region of interest" description="Disordered" evidence="1">
    <location>
        <begin position="1"/>
        <end position="40"/>
    </location>
</feature>
<organism evidence="2 3">
    <name type="scientific">Pleurodeles waltl</name>
    <name type="common">Iberian ribbed newt</name>
    <dbReference type="NCBI Taxonomy" id="8319"/>
    <lineage>
        <taxon>Eukaryota</taxon>
        <taxon>Metazoa</taxon>
        <taxon>Chordata</taxon>
        <taxon>Craniata</taxon>
        <taxon>Vertebrata</taxon>
        <taxon>Euteleostomi</taxon>
        <taxon>Amphibia</taxon>
        <taxon>Batrachia</taxon>
        <taxon>Caudata</taxon>
        <taxon>Salamandroidea</taxon>
        <taxon>Salamandridae</taxon>
        <taxon>Pleurodelinae</taxon>
        <taxon>Pleurodeles</taxon>
    </lineage>
</organism>
<dbReference type="EMBL" id="JANPWB010000009">
    <property type="protein sequence ID" value="KAJ1152097.1"/>
    <property type="molecule type" value="Genomic_DNA"/>
</dbReference>
<dbReference type="Proteomes" id="UP001066276">
    <property type="component" value="Chromosome 5"/>
</dbReference>
<proteinExistence type="predicted"/>
<protein>
    <submittedName>
        <fullName evidence="2">Uncharacterized protein</fullName>
    </submittedName>
</protein>